<accession>A0A368N1Z4</accession>
<name>A0A368N1Z4_9EURY</name>
<evidence type="ECO:0000313" key="1">
    <source>
        <dbReference type="EMBL" id="RCU44266.1"/>
    </source>
</evidence>
<proteinExistence type="predicted"/>
<keyword evidence="2" id="KW-1185">Reference proteome</keyword>
<gene>
    <name evidence="1" type="ORF">DU504_15905</name>
</gene>
<dbReference type="EMBL" id="QPHM01000003">
    <property type="protein sequence ID" value="RCU44266.1"/>
    <property type="molecule type" value="Genomic_DNA"/>
</dbReference>
<comment type="caution">
    <text evidence="1">The sequence shown here is derived from an EMBL/GenBank/DDBJ whole genome shotgun (WGS) entry which is preliminary data.</text>
</comment>
<organism evidence="1 2">
    <name type="scientific">Haloplanus salinus</name>
    <dbReference type="NCBI Taxonomy" id="1126245"/>
    <lineage>
        <taxon>Archaea</taxon>
        <taxon>Methanobacteriati</taxon>
        <taxon>Methanobacteriota</taxon>
        <taxon>Stenosarchaea group</taxon>
        <taxon>Halobacteria</taxon>
        <taxon>Halobacteriales</taxon>
        <taxon>Haloferacaceae</taxon>
        <taxon>Haloplanus</taxon>
    </lineage>
</organism>
<sequence>MEVAEERDDLRLSTVDDLVRTLSDRSRIHRPAVRAADYLGYRHRLNTEPNYSLLPHILRIL</sequence>
<evidence type="ECO:0000313" key="2">
    <source>
        <dbReference type="Proteomes" id="UP000252189"/>
    </source>
</evidence>
<reference evidence="1 2" key="1">
    <citation type="submission" date="2018-07" db="EMBL/GenBank/DDBJ databases">
        <title>Genome sequences of Haloplanus salinus JCM 18368T.</title>
        <authorList>
            <person name="Kim Y.B."/>
            <person name="Roh S.W."/>
        </authorList>
    </citation>
    <scope>NUCLEOTIDE SEQUENCE [LARGE SCALE GENOMIC DNA]</scope>
    <source>
        <strain evidence="1 2">JCM 18368</strain>
    </source>
</reference>
<protein>
    <submittedName>
        <fullName evidence="1">Uncharacterized protein</fullName>
    </submittedName>
</protein>
<dbReference type="AlphaFoldDB" id="A0A368N1Z4"/>
<dbReference type="Proteomes" id="UP000252189">
    <property type="component" value="Unassembled WGS sequence"/>
</dbReference>